<evidence type="ECO:0000256" key="16">
    <source>
        <dbReference type="ARBA" id="ARBA00022989"/>
    </source>
</evidence>
<keyword evidence="9" id="KW-0812">Transmembrane</keyword>
<evidence type="ECO:0000256" key="15">
    <source>
        <dbReference type="ARBA" id="ARBA00022857"/>
    </source>
</evidence>
<dbReference type="InterPro" id="IPR036291">
    <property type="entry name" value="NAD(P)-bd_dom_sf"/>
</dbReference>
<evidence type="ECO:0000256" key="18">
    <source>
        <dbReference type="ARBA" id="ARBA00023136"/>
    </source>
</evidence>
<comment type="subcellular location">
    <subcellularLocation>
        <location evidence="1">Cell membrane</location>
        <topology evidence="1">Single-pass type I membrane protein</topology>
    </subcellularLocation>
</comment>
<keyword evidence="12" id="KW-0547">Nucleotide-binding</keyword>
<dbReference type="AlphaFoldDB" id="A0A7G2EZ59"/>
<evidence type="ECO:0000256" key="2">
    <source>
        <dbReference type="ARBA" id="ARBA00006484"/>
    </source>
</evidence>
<evidence type="ECO:0000256" key="11">
    <source>
        <dbReference type="ARBA" id="ARBA00022734"/>
    </source>
</evidence>
<evidence type="ECO:0000256" key="3">
    <source>
        <dbReference type="ARBA" id="ARBA00008536"/>
    </source>
</evidence>
<evidence type="ECO:0000256" key="22">
    <source>
        <dbReference type="ARBA" id="ARBA00048679"/>
    </source>
</evidence>
<dbReference type="Pfam" id="PF00106">
    <property type="entry name" value="adh_short"/>
    <property type="match status" value="1"/>
</dbReference>
<dbReference type="GO" id="GO:0005524">
    <property type="term" value="F:ATP binding"/>
    <property type="evidence" value="ECO:0007669"/>
    <property type="project" value="UniProtKB-KW"/>
</dbReference>
<dbReference type="GO" id="GO:0005886">
    <property type="term" value="C:plasma membrane"/>
    <property type="evidence" value="ECO:0007669"/>
    <property type="project" value="UniProtKB-SubCell"/>
</dbReference>
<feature type="signal peptide" evidence="23">
    <location>
        <begin position="1"/>
        <end position="22"/>
    </location>
</feature>
<evidence type="ECO:0000256" key="6">
    <source>
        <dbReference type="ARBA" id="ARBA00022475"/>
    </source>
</evidence>
<dbReference type="Pfam" id="PF00139">
    <property type="entry name" value="Lectin_legB"/>
    <property type="match status" value="1"/>
</dbReference>
<evidence type="ECO:0000256" key="1">
    <source>
        <dbReference type="ARBA" id="ARBA00004251"/>
    </source>
</evidence>
<dbReference type="FunFam" id="2.60.120.200:FF:000086">
    <property type="entry name" value="L-type lectin-domain containing receptor kinase S.4"/>
    <property type="match status" value="1"/>
</dbReference>
<name>A0A7G2EZ59_ARATH</name>
<evidence type="ECO:0000256" key="8">
    <source>
        <dbReference type="ARBA" id="ARBA00022679"/>
    </source>
</evidence>
<evidence type="ECO:0000259" key="24">
    <source>
        <dbReference type="Pfam" id="PF00139"/>
    </source>
</evidence>
<comment type="catalytic activity">
    <reaction evidence="22">
        <text>L-seryl-[protein] + ATP = O-phospho-L-seryl-[protein] + ADP + H(+)</text>
        <dbReference type="Rhea" id="RHEA:17989"/>
        <dbReference type="Rhea" id="RHEA-COMP:9863"/>
        <dbReference type="Rhea" id="RHEA-COMP:11604"/>
        <dbReference type="ChEBI" id="CHEBI:15378"/>
        <dbReference type="ChEBI" id="CHEBI:29999"/>
        <dbReference type="ChEBI" id="CHEBI:30616"/>
        <dbReference type="ChEBI" id="CHEBI:83421"/>
        <dbReference type="ChEBI" id="CHEBI:456216"/>
        <dbReference type="EC" id="2.7.11.1"/>
    </reaction>
</comment>
<accession>A0A7G2EZ59</accession>
<dbReference type="GO" id="GO:0004674">
    <property type="term" value="F:protein serine/threonine kinase activity"/>
    <property type="evidence" value="ECO:0007669"/>
    <property type="project" value="UniProtKB-KW"/>
</dbReference>
<reference evidence="25 26" key="1">
    <citation type="submission" date="2020-09" db="EMBL/GenBank/DDBJ databases">
        <authorList>
            <person name="Ashkenazy H."/>
        </authorList>
    </citation>
    <scope>NUCLEOTIDE SEQUENCE [LARGE SCALE GENOMIC DNA]</scope>
    <source>
        <strain evidence="26">cv. Cdm-0</strain>
    </source>
</reference>
<evidence type="ECO:0000256" key="12">
    <source>
        <dbReference type="ARBA" id="ARBA00022741"/>
    </source>
</evidence>
<comment type="similarity">
    <text evidence="3">In the N-terminal section; belongs to the leguminous lectin family.</text>
</comment>
<keyword evidence="7" id="KW-0723">Serine/threonine-protein kinase</keyword>
<dbReference type="Gene3D" id="3.40.50.720">
    <property type="entry name" value="NAD(P)-binding Rossmann-like Domain"/>
    <property type="match status" value="1"/>
</dbReference>
<evidence type="ECO:0000256" key="23">
    <source>
        <dbReference type="SAM" id="SignalP"/>
    </source>
</evidence>
<evidence type="ECO:0000256" key="14">
    <source>
        <dbReference type="ARBA" id="ARBA00022840"/>
    </source>
</evidence>
<keyword evidence="8" id="KW-0808">Transferase</keyword>
<keyword evidence="14" id="KW-0067">ATP-binding</keyword>
<evidence type="ECO:0000256" key="17">
    <source>
        <dbReference type="ARBA" id="ARBA00023002"/>
    </source>
</evidence>
<comment type="similarity">
    <text evidence="2">Belongs to the short-chain dehydrogenases/reductases (SDR) family.</text>
</comment>
<keyword evidence="13" id="KW-0418">Kinase</keyword>
<proteinExistence type="inferred from homology"/>
<dbReference type="PRINTS" id="PR00080">
    <property type="entry name" value="SDRFAMILY"/>
</dbReference>
<dbReference type="PRINTS" id="PR00081">
    <property type="entry name" value="GDHRDH"/>
</dbReference>
<keyword evidence="11" id="KW-0430">Lectin</keyword>
<keyword evidence="6" id="KW-1003">Cell membrane</keyword>
<keyword evidence="19" id="KW-0675">Receptor</keyword>
<keyword evidence="15" id="KW-0521">NADP</keyword>
<dbReference type="Proteomes" id="UP000516314">
    <property type="component" value="Chromosome 3"/>
</dbReference>
<dbReference type="Gene3D" id="2.60.120.200">
    <property type="match status" value="2"/>
</dbReference>
<evidence type="ECO:0000256" key="21">
    <source>
        <dbReference type="ARBA" id="ARBA00047899"/>
    </source>
</evidence>
<evidence type="ECO:0000256" key="4">
    <source>
        <dbReference type="ARBA" id="ARBA00010217"/>
    </source>
</evidence>
<keyword evidence="16" id="KW-1133">Transmembrane helix</keyword>
<dbReference type="EC" id="2.7.11.1" evidence="5"/>
<organism evidence="25 26">
    <name type="scientific">Arabidopsis thaliana</name>
    <name type="common">Mouse-ear cress</name>
    <dbReference type="NCBI Taxonomy" id="3702"/>
    <lineage>
        <taxon>Eukaryota</taxon>
        <taxon>Viridiplantae</taxon>
        <taxon>Streptophyta</taxon>
        <taxon>Embryophyta</taxon>
        <taxon>Tracheophyta</taxon>
        <taxon>Spermatophyta</taxon>
        <taxon>Magnoliopsida</taxon>
        <taxon>eudicotyledons</taxon>
        <taxon>Gunneridae</taxon>
        <taxon>Pentapetalae</taxon>
        <taxon>rosids</taxon>
        <taxon>malvids</taxon>
        <taxon>Brassicales</taxon>
        <taxon>Brassicaceae</taxon>
        <taxon>Camelineae</taxon>
        <taxon>Arabidopsis</taxon>
    </lineage>
</organism>
<gene>
    <name evidence="25" type="ORF">AT9943_LOCUS14064</name>
</gene>
<dbReference type="FunFam" id="3.40.50.720:FF:000387">
    <property type="entry name" value="NAD(P)-binding Rossmann-fold superfamily protein"/>
    <property type="match status" value="1"/>
</dbReference>
<evidence type="ECO:0000256" key="13">
    <source>
        <dbReference type="ARBA" id="ARBA00022777"/>
    </source>
</evidence>
<keyword evidence="18" id="KW-0472">Membrane</keyword>
<keyword evidence="17" id="KW-0560">Oxidoreductase</keyword>
<dbReference type="InterPro" id="IPR013320">
    <property type="entry name" value="ConA-like_dom_sf"/>
</dbReference>
<dbReference type="Pfam" id="PF13561">
    <property type="entry name" value="adh_short_C2"/>
    <property type="match status" value="1"/>
</dbReference>
<feature type="chain" id="PRO_5028863968" description="non-specific serine/threonine protein kinase" evidence="23">
    <location>
        <begin position="23"/>
        <end position="631"/>
    </location>
</feature>
<evidence type="ECO:0000256" key="19">
    <source>
        <dbReference type="ARBA" id="ARBA00023170"/>
    </source>
</evidence>
<protein>
    <recommendedName>
        <fullName evidence="5">non-specific serine/threonine protein kinase</fullName>
        <ecNumber evidence="5">2.7.11.1</ecNumber>
    </recommendedName>
</protein>
<keyword evidence="10 23" id="KW-0732">Signal</keyword>
<evidence type="ECO:0000256" key="7">
    <source>
        <dbReference type="ARBA" id="ARBA00022527"/>
    </source>
</evidence>
<dbReference type="PANTHER" id="PTHR43490">
    <property type="entry name" value="(+)-NEOMENTHOL DEHYDROGENASE"/>
    <property type="match status" value="1"/>
</dbReference>
<dbReference type="InterPro" id="IPR002347">
    <property type="entry name" value="SDR_fam"/>
</dbReference>
<comment type="catalytic activity">
    <reaction evidence="21">
        <text>L-threonyl-[protein] + ATP = O-phospho-L-threonyl-[protein] + ADP + H(+)</text>
        <dbReference type="Rhea" id="RHEA:46608"/>
        <dbReference type="Rhea" id="RHEA-COMP:11060"/>
        <dbReference type="Rhea" id="RHEA-COMP:11605"/>
        <dbReference type="ChEBI" id="CHEBI:15378"/>
        <dbReference type="ChEBI" id="CHEBI:30013"/>
        <dbReference type="ChEBI" id="CHEBI:30616"/>
        <dbReference type="ChEBI" id="CHEBI:61977"/>
        <dbReference type="ChEBI" id="CHEBI:456216"/>
        <dbReference type="EC" id="2.7.11.1"/>
    </reaction>
</comment>
<dbReference type="GO" id="GO:0016491">
    <property type="term" value="F:oxidoreductase activity"/>
    <property type="evidence" value="ECO:0007669"/>
    <property type="project" value="UniProtKB-KW"/>
</dbReference>
<dbReference type="PANTHER" id="PTHR43490:SF60">
    <property type="entry name" value="NAD(P)-BINDING ROSSMANN-FOLD SUPERFAMILY PROTEIN"/>
    <property type="match status" value="1"/>
</dbReference>
<evidence type="ECO:0000256" key="10">
    <source>
        <dbReference type="ARBA" id="ARBA00022729"/>
    </source>
</evidence>
<evidence type="ECO:0000256" key="5">
    <source>
        <dbReference type="ARBA" id="ARBA00012513"/>
    </source>
</evidence>
<comment type="similarity">
    <text evidence="4">In the C-terminal section; belongs to the protein kinase superfamily. Ser/Thr protein kinase family.</text>
</comment>
<dbReference type="SUPFAM" id="SSF49899">
    <property type="entry name" value="Concanavalin A-like lectins/glucanases"/>
    <property type="match status" value="2"/>
</dbReference>
<dbReference type="EMBL" id="LR881468">
    <property type="protein sequence ID" value="CAD5326287.1"/>
    <property type="molecule type" value="Genomic_DNA"/>
</dbReference>
<dbReference type="GO" id="GO:0030246">
    <property type="term" value="F:carbohydrate binding"/>
    <property type="evidence" value="ECO:0007669"/>
    <property type="project" value="UniProtKB-KW"/>
</dbReference>
<dbReference type="InterPro" id="IPR001220">
    <property type="entry name" value="Legume_lectin_dom"/>
</dbReference>
<evidence type="ECO:0000256" key="9">
    <source>
        <dbReference type="ARBA" id="ARBA00022692"/>
    </source>
</evidence>
<evidence type="ECO:0000256" key="20">
    <source>
        <dbReference type="ARBA" id="ARBA00023180"/>
    </source>
</evidence>
<feature type="domain" description="Legume lectin" evidence="24">
    <location>
        <begin position="21"/>
        <end position="247"/>
    </location>
</feature>
<evidence type="ECO:0000313" key="25">
    <source>
        <dbReference type="EMBL" id="CAD5326287.1"/>
    </source>
</evidence>
<sequence length="631" mass="69253">MSHKVLQIVLVLFLTLFSSTHNSNGNFLMEEAAAADLNGYCLLTNTTKHSYGQAFNNTPVPIKNSSFSFNIIFGIVPEHKQQGSHGMAFVFSPTRGLPGASPDQYLGIFNETNNGKASNNVIAIELDIRKDEEFGDIDDNHVGININGLTSVASASAGYYDDEDGNFKKLSLISTKVMRLSIVYSHTDKQLNVTLLPAEISVPPQKSLLSLNRDLSPYFLEETYLGFTASTGSIGALHYVMQFSYEEGVIYPAWDLGWLTLFSFTYNSHGTYILDGSAAFNENSYLVLTNTTKHSYGQAFDNTTFEMKDQSFSINFFFAIVPEHKQQGSHGMTFAFSPTRGLPGASSDQYLGLFNKTNNAVVTGANKGIGFAVVKRLLELGLTVVLTARNAENGSQAAESLRRIGFGNVHFCCLDISDPSSIAAFASWFGRNLGILDILVNNAAVSFNAVGENLIKEPETIIKTNFYGAKLLTEALLPLFRRSVSVSRILNMSSRLGTLNKLRSPSIRRILESEDLTNEQIDATLTQFLQDVKSGTWEKQGWPENWPDYAISKLALNAYSRVLARRYDGKKLSVNCLCPGFTRTSMTGGQGTHTADEAAAIVAKLVLLPPEKVATGKFYICVESKKLISKL</sequence>
<dbReference type="CDD" id="cd06899">
    <property type="entry name" value="lectin_legume_LecRK_Arcelin_ConA"/>
    <property type="match status" value="1"/>
</dbReference>
<evidence type="ECO:0000313" key="26">
    <source>
        <dbReference type="Proteomes" id="UP000516314"/>
    </source>
</evidence>
<keyword evidence="20" id="KW-0325">Glycoprotein</keyword>
<dbReference type="SUPFAM" id="SSF51735">
    <property type="entry name" value="NAD(P)-binding Rossmann-fold domains"/>
    <property type="match status" value="1"/>
</dbReference>